<evidence type="ECO:0000259" key="5">
    <source>
        <dbReference type="PROSITE" id="PS51109"/>
    </source>
</evidence>
<keyword evidence="2" id="KW-0732">Signal</keyword>
<comment type="similarity">
    <text evidence="1">Belongs to the transglycosylase family. Rpf subfamily.</text>
</comment>
<dbReference type="Gene3D" id="2.20.230.10">
    <property type="entry name" value="Resuscitation-promoting factor rpfb"/>
    <property type="match status" value="1"/>
</dbReference>
<comment type="caution">
    <text evidence="6">The sequence shown here is derived from an EMBL/GenBank/DDBJ whole genome shotgun (WGS) entry which is preliminary data.</text>
</comment>
<organism evidence="6 7">
    <name type="scientific">Janibacter cremeus</name>
    <dbReference type="NCBI Taxonomy" id="1285192"/>
    <lineage>
        <taxon>Bacteria</taxon>
        <taxon>Bacillati</taxon>
        <taxon>Actinomycetota</taxon>
        <taxon>Actinomycetes</taxon>
        <taxon>Micrococcales</taxon>
        <taxon>Intrasporangiaceae</taxon>
        <taxon>Janibacter</taxon>
    </lineage>
</organism>
<dbReference type="InterPro" id="IPR011098">
    <property type="entry name" value="G5_dom"/>
</dbReference>
<proteinExistence type="inferred from homology"/>
<dbReference type="Proteomes" id="UP000554054">
    <property type="component" value="Unassembled WGS sequence"/>
</dbReference>
<protein>
    <submittedName>
        <fullName evidence="6">Uncharacterized protein YabE (DUF348 family)</fullName>
    </submittedName>
</protein>
<dbReference type="GO" id="GO:0016787">
    <property type="term" value="F:hydrolase activity"/>
    <property type="evidence" value="ECO:0007669"/>
    <property type="project" value="UniProtKB-KW"/>
</dbReference>
<feature type="region of interest" description="Disordered" evidence="4">
    <location>
        <begin position="207"/>
        <end position="244"/>
    </location>
</feature>
<evidence type="ECO:0000313" key="7">
    <source>
        <dbReference type="Proteomes" id="UP000554054"/>
    </source>
</evidence>
<dbReference type="RefSeq" id="WP_343062865.1">
    <property type="nucleotide sequence ID" value="NZ_JACCAE010000001.1"/>
</dbReference>
<dbReference type="PROSITE" id="PS51109">
    <property type="entry name" value="G5"/>
    <property type="match status" value="1"/>
</dbReference>
<gene>
    <name evidence="6" type="ORF">BJY20_002285</name>
</gene>
<feature type="compositionally biased region" description="Low complexity" evidence="4">
    <location>
        <begin position="286"/>
        <end position="331"/>
    </location>
</feature>
<dbReference type="Pfam" id="PF03990">
    <property type="entry name" value="DUF348"/>
    <property type="match status" value="3"/>
</dbReference>
<feature type="compositionally biased region" description="Basic and acidic residues" evidence="4">
    <location>
        <begin position="217"/>
        <end position="237"/>
    </location>
</feature>
<feature type="domain" description="G5" evidence="5">
    <location>
        <begin position="198"/>
        <end position="278"/>
    </location>
</feature>
<dbReference type="SUPFAM" id="SSF53955">
    <property type="entry name" value="Lysozyme-like"/>
    <property type="match status" value="1"/>
</dbReference>
<dbReference type="InterPro" id="IPR010618">
    <property type="entry name" value="RPF"/>
</dbReference>
<evidence type="ECO:0000256" key="1">
    <source>
        <dbReference type="ARBA" id="ARBA00010830"/>
    </source>
</evidence>
<dbReference type="InterPro" id="IPR023346">
    <property type="entry name" value="Lysozyme-like_dom_sf"/>
</dbReference>
<dbReference type="InterPro" id="IPR007137">
    <property type="entry name" value="DUF348"/>
</dbReference>
<accession>A0A852VW70</accession>
<evidence type="ECO:0000313" key="6">
    <source>
        <dbReference type="EMBL" id="NYF98893.1"/>
    </source>
</evidence>
<dbReference type="Gene3D" id="1.10.530.10">
    <property type="match status" value="1"/>
</dbReference>
<dbReference type="SMART" id="SM01208">
    <property type="entry name" value="G5"/>
    <property type="match status" value="1"/>
</dbReference>
<dbReference type="Pfam" id="PF07501">
    <property type="entry name" value="G5"/>
    <property type="match status" value="1"/>
</dbReference>
<reference evidence="6 7" key="1">
    <citation type="submission" date="2020-07" db="EMBL/GenBank/DDBJ databases">
        <title>Sequencing the genomes of 1000 actinobacteria strains.</title>
        <authorList>
            <person name="Klenk H.-P."/>
        </authorList>
    </citation>
    <scope>NUCLEOTIDE SEQUENCE [LARGE SCALE GENOMIC DNA]</scope>
    <source>
        <strain evidence="6 7">DSM 26154</strain>
    </source>
</reference>
<dbReference type="CDD" id="cd13925">
    <property type="entry name" value="RPF"/>
    <property type="match status" value="1"/>
</dbReference>
<dbReference type="AlphaFoldDB" id="A0A852VW70"/>
<name>A0A852VW70_9MICO</name>
<dbReference type="EMBL" id="JACCAE010000001">
    <property type="protein sequence ID" value="NYF98893.1"/>
    <property type="molecule type" value="Genomic_DNA"/>
</dbReference>
<dbReference type="PANTHER" id="PTHR39160:SF4">
    <property type="entry name" value="RESUSCITATION-PROMOTING FACTOR RPFB"/>
    <property type="match status" value="1"/>
</dbReference>
<dbReference type="Pfam" id="PF06737">
    <property type="entry name" value="Transglycosylas"/>
    <property type="match status" value="1"/>
</dbReference>
<feature type="region of interest" description="Disordered" evidence="4">
    <location>
        <begin position="274"/>
        <end position="334"/>
    </location>
</feature>
<evidence type="ECO:0000256" key="2">
    <source>
        <dbReference type="ARBA" id="ARBA00022729"/>
    </source>
</evidence>
<evidence type="ECO:0000256" key="4">
    <source>
        <dbReference type="SAM" id="MobiDB-lite"/>
    </source>
</evidence>
<sequence length="413" mass="43073">MSSLAIRRLTQAGVVGALAIGVSGVVVMDKSVALSVDGDTSTVHAFGGSVGDVLDKQGIDIKKHDVVTPSVDTPIENDQTIVVRYGRKLTLTVDGQERTYWTTATTVGQALKELGIRGGEDAKLSASRSQTIGRQGLELKVNTPKDITFVVAGKKSTETVTAGTVEDALKEAKIKFDSNDKIKPGADARLRDDMKITLDRIERKTTTKKQSIPFTTETKKDSSLTEGTEKVEREGKNGSESVTLKVTYKNGDEVKTKETGSKVTAKPVSKIVVVGTKAKPAPKPEPTSSSSSSSSTSSSSSSTSSSSSSSSPSSSSSSSPSSSSSSNSSSSGAGLNLARAGMWDRIAQCESTGNWSINTGNGYYGGLQFDSGTWLGAGGGDFAPRADLASRAEQITVANRVYASRGTSPWGCA</sequence>
<dbReference type="InterPro" id="IPR051933">
    <property type="entry name" value="Resuscitation_pf_RpfB"/>
</dbReference>
<dbReference type="PANTHER" id="PTHR39160">
    <property type="entry name" value="CELL WALL-BINDING PROTEIN YOCH"/>
    <property type="match status" value="1"/>
</dbReference>
<keyword evidence="7" id="KW-1185">Reference proteome</keyword>
<keyword evidence="3" id="KW-0378">Hydrolase</keyword>
<evidence type="ECO:0000256" key="3">
    <source>
        <dbReference type="ARBA" id="ARBA00022801"/>
    </source>
</evidence>